<accession>A0A5B8ST42</accession>
<evidence type="ECO:0000256" key="3">
    <source>
        <dbReference type="ARBA" id="ARBA00022884"/>
    </source>
</evidence>
<dbReference type="InterPro" id="IPR035926">
    <property type="entry name" value="NusB-like_sf"/>
</dbReference>
<evidence type="ECO:0000313" key="9">
    <source>
        <dbReference type="EMBL" id="QEA39177.1"/>
    </source>
</evidence>
<organism evidence="9 10">
    <name type="scientific">Pistricoccus aurantiacus</name>
    <dbReference type="NCBI Taxonomy" id="1883414"/>
    <lineage>
        <taxon>Bacteria</taxon>
        <taxon>Pseudomonadati</taxon>
        <taxon>Pseudomonadota</taxon>
        <taxon>Gammaproteobacteria</taxon>
        <taxon>Oceanospirillales</taxon>
        <taxon>Halomonadaceae</taxon>
        <taxon>Pistricoccus</taxon>
    </lineage>
</organism>
<dbReference type="HAMAP" id="MF_00073">
    <property type="entry name" value="NusB"/>
    <property type="match status" value="1"/>
</dbReference>
<keyword evidence="2 6" id="KW-0889">Transcription antitermination</keyword>
<dbReference type="GO" id="GO:0005829">
    <property type="term" value="C:cytosol"/>
    <property type="evidence" value="ECO:0007669"/>
    <property type="project" value="TreeGrafter"/>
</dbReference>
<dbReference type="KEGG" id="paur:FGL86_08900"/>
<feature type="region of interest" description="Disordered" evidence="7">
    <location>
        <begin position="1"/>
        <end position="22"/>
    </location>
</feature>
<dbReference type="RefSeq" id="WP_147184230.1">
    <property type="nucleotide sequence ID" value="NZ_CP042382.1"/>
</dbReference>
<dbReference type="Gene3D" id="1.10.940.10">
    <property type="entry name" value="NusB-like"/>
    <property type="match status" value="1"/>
</dbReference>
<comment type="similarity">
    <text evidence="1 6">Belongs to the NusB family.</text>
</comment>
<evidence type="ECO:0000256" key="2">
    <source>
        <dbReference type="ARBA" id="ARBA00022814"/>
    </source>
</evidence>
<keyword evidence="4 6" id="KW-0805">Transcription regulation</keyword>
<proteinExistence type="inferred from homology"/>
<gene>
    <name evidence="6 9" type="primary">nusB</name>
    <name evidence="9" type="ORF">FGL86_08900</name>
</gene>
<dbReference type="NCBIfam" id="TIGR01951">
    <property type="entry name" value="nusB"/>
    <property type="match status" value="1"/>
</dbReference>
<name>A0A5B8ST42_9GAMM</name>
<evidence type="ECO:0000256" key="4">
    <source>
        <dbReference type="ARBA" id="ARBA00023015"/>
    </source>
</evidence>
<dbReference type="GO" id="GO:0006353">
    <property type="term" value="P:DNA-templated transcription termination"/>
    <property type="evidence" value="ECO:0007669"/>
    <property type="project" value="UniProtKB-UniRule"/>
</dbReference>
<keyword evidence="5 6" id="KW-0804">Transcription</keyword>
<comment type="function">
    <text evidence="6">Involved in transcription antitermination. Required for transcription of ribosomal RNA (rRNA) genes. Binds specifically to the boxA antiterminator sequence of the ribosomal RNA (rrn) operons.</text>
</comment>
<protein>
    <recommendedName>
        <fullName evidence="6">Transcription antitermination protein NusB</fullName>
    </recommendedName>
    <alternativeName>
        <fullName evidence="6">Antitermination factor NusB</fullName>
    </alternativeName>
</protein>
<dbReference type="InterPro" id="IPR006027">
    <property type="entry name" value="NusB_RsmB_TIM44"/>
</dbReference>
<evidence type="ECO:0000259" key="8">
    <source>
        <dbReference type="Pfam" id="PF01029"/>
    </source>
</evidence>
<dbReference type="PANTHER" id="PTHR11078:SF3">
    <property type="entry name" value="ANTITERMINATION NUSB DOMAIN-CONTAINING PROTEIN"/>
    <property type="match status" value="1"/>
</dbReference>
<evidence type="ECO:0000256" key="6">
    <source>
        <dbReference type="HAMAP-Rule" id="MF_00073"/>
    </source>
</evidence>
<sequence length="173" mass="19661">MSRDQEPVSAKPRRKPSRNQLARHAARELAVQALYQWQMTGKSASAIEAEFRTQVADEDLEDHENWRKVMEIADMALFHALLNGVVREREALDGAIAPLLDRRLVDLDRIELAILRLGAFELMKSLEVPYRTVINEGVELAKSFGATDGHKYVNGILDKLARRLRSTEISARR</sequence>
<dbReference type="GO" id="GO:0003723">
    <property type="term" value="F:RNA binding"/>
    <property type="evidence" value="ECO:0007669"/>
    <property type="project" value="UniProtKB-UniRule"/>
</dbReference>
<dbReference type="Pfam" id="PF01029">
    <property type="entry name" value="NusB"/>
    <property type="match status" value="1"/>
</dbReference>
<reference evidence="9 10" key="1">
    <citation type="submission" date="2019-06" db="EMBL/GenBank/DDBJ databases">
        <title>Genome analyses of bacteria isolated from kimchi.</title>
        <authorList>
            <person name="Lee S."/>
            <person name="Ahn S."/>
            <person name="Roh S."/>
        </authorList>
    </citation>
    <scope>NUCLEOTIDE SEQUENCE [LARGE SCALE GENOMIC DNA]</scope>
    <source>
        <strain evidence="9 10">CBA4606</strain>
    </source>
</reference>
<dbReference type="Proteomes" id="UP000321272">
    <property type="component" value="Chromosome"/>
</dbReference>
<evidence type="ECO:0000256" key="7">
    <source>
        <dbReference type="SAM" id="MobiDB-lite"/>
    </source>
</evidence>
<dbReference type="EMBL" id="CP042382">
    <property type="protein sequence ID" value="QEA39177.1"/>
    <property type="molecule type" value="Genomic_DNA"/>
</dbReference>
<dbReference type="OrthoDB" id="9789556at2"/>
<evidence type="ECO:0000256" key="5">
    <source>
        <dbReference type="ARBA" id="ARBA00023163"/>
    </source>
</evidence>
<dbReference type="SUPFAM" id="SSF48013">
    <property type="entry name" value="NusB-like"/>
    <property type="match status" value="1"/>
</dbReference>
<dbReference type="AlphaFoldDB" id="A0A5B8ST42"/>
<feature type="domain" description="NusB/RsmB/TIM44" evidence="8">
    <location>
        <begin position="24"/>
        <end position="162"/>
    </location>
</feature>
<evidence type="ECO:0000256" key="1">
    <source>
        <dbReference type="ARBA" id="ARBA00005952"/>
    </source>
</evidence>
<evidence type="ECO:0000313" key="10">
    <source>
        <dbReference type="Proteomes" id="UP000321272"/>
    </source>
</evidence>
<dbReference type="InterPro" id="IPR011605">
    <property type="entry name" value="NusB_fam"/>
</dbReference>
<keyword evidence="10" id="KW-1185">Reference proteome</keyword>
<dbReference type="GO" id="GO:0031564">
    <property type="term" value="P:transcription antitermination"/>
    <property type="evidence" value="ECO:0007669"/>
    <property type="project" value="UniProtKB-KW"/>
</dbReference>
<dbReference type="PANTHER" id="PTHR11078">
    <property type="entry name" value="N UTILIZATION SUBSTANCE PROTEIN B-RELATED"/>
    <property type="match status" value="1"/>
</dbReference>
<keyword evidence="3 6" id="KW-0694">RNA-binding</keyword>